<proteinExistence type="inferred from homology"/>
<feature type="domain" description="Sodium/calcium exchanger membrane region" evidence="9">
    <location>
        <begin position="116"/>
        <end position="255"/>
    </location>
</feature>
<dbReference type="AlphaFoldDB" id="A0A9P4HZP4"/>
<reference evidence="10" key="1">
    <citation type="journal article" date="2020" name="Stud. Mycol.">
        <title>101 Dothideomycetes genomes: a test case for predicting lifestyles and emergence of pathogens.</title>
        <authorList>
            <person name="Haridas S."/>
            <person name="Albert R."/>
            <person name="Binder M."/>
            <person name="Bloem J."/>
            <person name="Labutti K."/>
            <person name="Salamov A."/>
            <person name="Andreopoulos B."/>
            <person name="Baker S."/>
            <person name="Barry K."/>
            <person name="Bills G."/>
            <person name="Bluhm B."/>
            <person name="Cannon C."/>
            <person name="Castanera R."/>
            <person name="Culley D."/>
            <person name="Daum C."/>
            <person name="Ezra D."/>
            <person name="Gonzalez J."/>
            <person name="Henrissat B."/>
            <person name="Kuo A."/>
            <person name="Liang C."/>
            <person name="Lipzen A."/>
            <person name="Lutzoni F."/>
            <person name="Magnuson J."/>
            <person name="Mondo S."/>
            <person name="Nolan M."/>
            <person name="Ohm R."/>
            <person name="Pangilinan J."/>
            <person name="Park H.-J."/>
            <person name="Ramirez L."/>
            <person name="Alfaro M."/>
            <person name="Sun H."/>
            <person name="Tritt A."/>
            <person name="Yoshinaga Y."/>
            <person name="Zwiers L.-H."/>
            <person name="Turgeon B."/>
            <person name="Goodwin S."/>
            <person name="Spatafora J."/>
            <person name="Crous P."/>
            <person name="Grigoriev I."/>
        </authorList>
    </citation>
    <scope>NUCLEOTIDE SEQUENCE</scope>
    <source>
        <strain evidence="10">CBS 121410</strain>
    </source>
</reference>
<evidence type="ECO:0000313" key="11">
    <source>
        <dbReference type="Proteomes" id="UP000799776"/>
    </source>
</evidence>
<sequence>MPQSIRVWPHATPRRRRTYSARPFFATILLLSAIALLVLLLDRTGLRSSTDEATLLSRSLHVAHNQECRLVHQAKDKCAFVRANCPDEEAGILSYLQFYYCRLPNAKPVAFTILIVWLGVLFSTIGIAASDFFCVNLSTIASLLGMSESMAGVTFLAFGNGSPDVFSTFAAMNTNSGSLAVGELIGAAGFISAVVAGSMAMVRPFKVDRKPFVRDVGFFIVAATFSMVFLVDGKLYLWECAAMVGFYIFYVVFVVAWHWYFGRRHRRKMVEAAARANFVNPHDEEIEPLEPYHDDETDHLGDRPRVSRGPSFDEFAALERGDADEEHGMEEANEEERERWLGELNSLMRLGRPPTTDRKPTKRHRTRPSLVGALEFRAVLASLKKSRNIQSQPINLRRYSDDPTYTTAQQQDHLSTEADPAARPTFEIQPGDQDSTPSVTRPNADIRQTGPNRARAVSANDAESLKLDPNLRKSALQQRDLLGPVPEDEAGLKPPSGLTTRSRGSSGGSMGLPSPTISLSPPPSLHDPNHGGQRGNLSPVLRGQQPSPRASPQIMAQSGSPSMKPQKDSTSVRARALPKLSIPGSPRQSPITSPLPTFVDYPWSLNSGSRPGSIRFAPPSTSPQSLYPNEHYVDDEEEERPLPWWPHKVLPPPRRLLKTLFPTLYNWRDKNIWDKLLGAAAAPAVFLLTITLPVVEAEKDEEEEERERIPELSLPDAHSPLLHAHVPPGPSSITIIEPPEDQRHGNGDISFNSRRSQSITGHADIATIAVSNENQHLQRYHDESPPAQDGSGGGYFAHTAAAARPKHWDRWLIILQSFTAPFFIVLILWANTDPSNPRALLKPTLIALLCSLILLLLILFTTTPSRPPKWHPLLCFAGFLVSIAWISSIAGEVVGVLKTLGAILNISDAILGLTVFAVGNSLGDLVADITVARLGFPVMALSACFGGPMLNILLGVGISGCWITIRGAERKKERHPEKGLRFKPYHLDISSTLLISGITLLVTLAGLLVIVPMRKWRMDRFVGVVLIAVWAVSTVMNVVAEVAGWEGSVN</sequence>
<dbReference type="InterPro" id="IPR051359">
    <property type="entry name" value="CaCA_antiporter"/>
</dbReference>
<feature type="transmembrane region" description="Helical" evidence="8">
    <location>
        <begin position="873"/>
        <end position="897"/>
    </location>
</feature>
<feature type="compositionally biased region" description="Polar residues" evidence="7">
    <location>
        <begin position="432"/>
        <end position="441"/>
    </location>
</feature>
<dbReference type="Pfam" id="PF01699">
    <property type="entry name" value="Na_Ca_ex"/>
    <property type="match status" value="2"/>
</dbReference>
<feature type="transmembrane region" description="Helical" evidence="8">
    <location>
        <begin position="939"/>
        <end position="965"/>
    </location>
</feature>
<feature type="compositionally biased region" description="Low complexity" evidence="7">
    <location>
        <begin position="495"/>
        <end position="504"/>
    </location>
</feature>
<dbReference type="GO" id="GO:0016020">
    <property type="term" value="C:membrane"/>
    <property type="evidence" value="ECO:0007669"/>
    <property type="project" value="UniProtKB-SubCell"/>
</dbReference>
<feature type="transmembrane region" description="Helical" evidence="8">
    <location>
        <begin position="21"/>
        <end position="41"/>
    </location>
</feature>
<feature type="transmembrane region" description="Helical" evidence="8">
    <location>
        <begin position="236"/>
        <end position="260"/>
    </location>
</feature>
<keyword evidence="4 8" id="KW-0812">Transmembrane</keyword>
<evidence type="ECO:0000256" key="5">
    <source>
        <dbReference type="ARBA" id="ARBA00022989"/>
    </source>
</evidence>
<feature type="compositionally biased region" description="Basic and acidic residues" evidence="7">
    <location>
        <begin position="290"/>
        <end position="305"/>
    </location>
</feature>
<keyword evidence="3" id="KW-0813">Transport</keyword>
<feature type="region of interest" description="Disordered" evidence="7">
    <location>
        <begin position="393"/>
        <end position="470"/>
    </location>
</feature>
<comment type="similarity">
    <text evidence="2">Belongs to the Ca(2+):cation antiporter (CaCA) (TC 2.A.19) family.</text>
</comment>
<dbReference type="GO" id="GO:0006874">
    <property type="term" value="P:intracellular calcium ion homeostasis"/>
    <property type="evidence" value="ECO:0007669"/>
    <property type="project" value="TreeGrafter"/>
</dbReference>
<feature type="region of interest" description="Disordered" evidence="7">
    <location>
        <begin position="482"/>
        <end position="593"/>
    </location>
</feature>
<evidence type="ECO:0000313" key="10">
    <source>
        <dbReference type="EMBL" id="KAF2090809.1"/>
    </source>
</evidence>
<protein>
    <recommendedName>
        <fullName evidence="9">Sodium/calcium exchanger membrane region domain-containing protein</fullName>
    </recommendedName>
</protein>
<evidence type="ECO:0000256" key="6">
    <source>
        <dbReference type="ARBA" id="ARBA00023136"/>
    </source>
</evidence>
<dbReference type="Gene3D" id="1.20.1420.30">
    <property type="entry name" value="NCX, central ion-binding region"/>
    <property type="match status" value="2"/>
</dbReference>
<comment type="subcellular location">
    <subcellularLocation>
        <location evidence="1">Membrane</location>
        <topology evidence="1">Multi-pass membrane protein</topology>
    </subcellularLocation>
</comment>
<evidence type="ECO:0000256" key="4">
    <source>
        <dbReference type="ARBA" id="ARBA00022692"/>
    </source>
</evidence>
<evidence type="ECO:0000256" key="3">
    <source>
        <dbReference type="ARBA" id="ARBA00022448"/>
    </source>
</evidence>
<feature type="transmembrane region" description="Helical" evidence="8">
    <location>
        <begin position="811"/>
        <end position="831"/>
    </location>
</feature>
<keyword evidence="6 8" id="KW-0472">Membrane</keyword>
<organism evidence="10 11">
    <name type="scientific">Saccharata proteae CBS 121410</name>
    <dbReference type="NCBI Taxonomy" id="1314787"/>
    <lineage>
        <taxon>Eukaryota</taxon>
        <taxon>Fungi</taxon>
        <taxon>Dikarya</taxon>
        <taxon>Ascomycota</taxon>
        <taxon>Pezizomycotina</taxon>
        <taxon>Dothideomycetes</taxon>
        <taxon>Dothideomycetes incertae sedis</taxon>
        <taxon>Botryosphaeriales</taxon>
        <taxon>Saccharataceae</taxon>
        <taxon>Saccharata</taxon>
    </lineage>
</organism>
<accession>A0A9P4HZP4</accession>
<dbReference type="EMBL" id="ML978712">
    <property type="protein sequence ID" value="KAF2090809.1"/>
    <property type="molecule type" value="Genomic_DNA"/>
</dbReference>
<evidence type="ECO:0000256" key="1">
    <source>
        <dbReference type="ARBA" id="ARBA00004141"/>
    </source>
</evidence>
<feature type="compositionally biased region" description="Polar residues" evidence="7">
    <location>
        <begin position="403"/>
        <end position="413"/>
    </location>
</feature>
<feature type="transmembrane region" description="Helical" evidence="8">
    <location>
        <begin position="909"/>
        <end position="927"/>
    </location>
</feature>
<name>A0A9P4HZP4_9PEZI</name>
<dbReference type="Proteomes" id="UP000799776">
    <property type="component" value="Unassembled WGS sequence"/>
</dbReference>
<evidence type="ECO:0000256" key="2">
    <source>
        <dbReference type="ARBA" id="ARBA00008170"/>
    </source>
</evidence>
<feature type="domain" description="Sodium/calcium exchanger membrane region" evidence="9">
    <location>
        <begin position="876"/>
        <end position="1038"/>
    </location>
</feature>
<feature type="compositionally biased region" description="Polar residues" evidence="7">
    <location>
        <begin position="544"/>
        <end position="572"/>
    </location>
</feature>
<dbReference type="InterPro" id="IPR004837">
    <property type="entry name" value="NaCa_Exmemb"/>
</dbReference>
<dbReference type="PANTHER" id="PTHR12266">
    <property type="entry name" value="NA+/CA2+ K+ INDEPENDENT EXCHANGER"/>
    <property type="match status" value="1"/>
</dbReference>
<evidence type="ECO:0000256" key="8">
    <source>
        <dbReference type="SAM" id="Phobius"/>
    </source>
</evidence>
<feature type="transmembrane region" description="Helical" evidence="8">
    <location>
        <begin position="985"/>
        <end position="1009"/>
    </location>
</feature>
<feature type="transmembrane region" description="Helical" evidence="8">
    <location>
        <begin position="843"/>
        <end position="861"/>
    </location>
</feature>
<dbReference type="OrthoDB" id="407410at2759"/>
<feature type="transmembrane region" description="Helical" evidence="8">
    <location>
        <begin position="1021"/>
        <end position="1040"/>
    </location>
</feature>
<gene>
    <name evidence="10" type="ORF">K490DRAFT_71134</name>
</gene>
<evidence type="ECO:0000256" key="7">
    <source>
        <dbReference type="SAM" id="MobiDB-lite"/>
    </source>
</evidence>
<keyword evidence="5 8" id="KW-1133">Transmembrane helix</keyword>
<feature type="transmembrane region" description="Helical" evidence="8">
    <location>
        <begin position="109"/>
        <end position="128"/>
    </location>
</feature>
<dbReference type="GO" id="GO:0008324">
    <property type="term" value="F:monoatomic cation transmembrane transporter activity"/>
    <property type="evidence" value="ECO:0007669"/>
    <property type="project" value="TreeGrafter"/>
</dbReference>
<feature type="transmembrane region" description="Helical" evidence="8">
    <location>
        <begin position="179"/>
        <end position="200"/>
    </location>
</feature>
<feature type="transmembrane region" description="Helical" evidence="8">
    <location>
        <begin position="212"/>
        <end position="230"/>
    </location>
</feature>
<evidence type="ECO:0000259" key="9">
    <source>
        <dbReference type="Pfam" id="PF01699"/>
    </source>
</evidence>
<comment type="caution">
    <text evidence="10">The sequence shown here is derived from an EMBL/GenBank/DDBJ whole genome shotgun (WGS) entry which is preliminary data.</text>
</comment>
<dbReference type="InterPro" id="IPR044880">
    <property type="entry name" value="NCX_ion-bd_dom_sf"/>
</dbReference>
<keyword evidence="11" id="KW-1185">Reference proteome</keyword>
<dbReference type="PANTHER" id="PTHR12266:SF0">
    <property type="entry name" value="MITOCHONDRIAL SODIUM_CALCIUM EXCHANGER PROTEIN"/>
    <property type="match status" value="1"/>
</dbReference>
<feature type="region of interest" description="Disordered" evidence="7">
    <location>
        <begin position="287"/>
        <end position="310"/>
    </location>
</feature>
<feature type="transmembrane region" description="Helical" evidence="8">
    <location>
        <begin position="140"/>
        <end position="159"/>
    </location>
</feature>